<organism evidence="6 7">
    <name type="scientific">Arundinibacter roseus</name>
    <dbReference type="NCBI Taxonomy" id="2070510"/>
    <lineage>
        <taxon>Bacteria</taxon>
        <taxon>Pseudomonadati</taxon>
        <taxon>Bacteroidota</taxon>
        <taxon>Cytophagia</taxon>
        <taxon>Cytophagales</taxon>
        <taxon>Spirosomataceae</taxon>
        <taxon>Arundinibacter</taxon>
    </lineage>
</organism>
<dbReference type="Proteomes" id="UP000295706">
    <property type="component" value="Unassembled WGS sequence"/>
</dbReference>
<dbReference type="Pfam" id="PF12740">
    <property type="entry name" value="PETase"/>
    <property type="match status" value="1"/>
</dbReference>
<proteinExistence type="predicted"/>
<evidence type="ECO:0000313" key="6">
    <source>
        <dbReference type="EMBL" id="TDB67513.1"/>
    </source>
</evidence>
<evidence type="ECO:0000256" key="4">
    <source>
        <dbReference type="SAM" id="SignalP"/>
    </source>
</evidence>
<dbReference type="PANTHER" id="PTHR10272">
    <property type="entry name" value="PLATELET-ACTIVATING FACTOR ACETYLHYDROLASE"/>
    <property type="match status" value="1"/>
</dbReference>
<evidence type="ECO:0000256" key="1">
    <source>
        <dbReference type="ARBA" id="ARBA00022801"/>
    </source>
</evidence>
<dbReference type="AlphaFoldDB" id="A0A4R4KI21"/>
<keyword evidence="7" id="KW-1185">Reference proteome</keyword>
<comment type="caution">
    <text evidence="6">The sequence shown here is derived from an EMBL/GenBank/DDBJ whole genome shotgun (WGS) entry which is preliminary data.</text>
</comment>
<dbReference type="OrthoDB" id="9814760at2"/>
<dbReference type="InterPro" id="IPR029058">
    <property type="entry name" value="AB_hydrolase_fold"/>
</dbReference>
<dbReference type="GO" id="GO:0003847">
    <property type="term" value="F:1-alkyl-2-acetylglycerophosphocholine esterase activity"/>
    <property type="evidence" value="ECO:0007669"/>
    <property type="project" value="TreeGrafter"/>
</dbReference>
<keyword evidence="1 6" id="KW-0378">Hydrolase</keyword>
<dbReference type="EMBL" id="SMJU01000003">
    <property type="protein sequence ID" value="TDB67513.1"/>
    <property type="molecule type" value="Genomic_DNA"/>
</dbReference>
<reference evidence="6 7" key="1">
    <citation type="submission" date="2019-02" db="EMBL/GenBank/DDBJ databases">
        <title>Arundinibacter roseus gen. nov., sp. nov., a new member of the family Cytophagaceae.</title>
        <authorList>
            <person name="Szuroczki S."/>
            <person name="Khayer B."/>
            <person name="Sproer C."/>
            <person name="Toumi M."/>
            <person name="Szabo A."/>
            <person name="Felfoldi T."/>
            <person name="Schumann P."/>
            <person name="Toth E."/>
        </authorList>
    </citation>
    <scope>NUCLEOTIDE SEQUENCE [LARGE SCALE GENOMIC DNA]</scope>
    <source>
        <strain evidence="6 7">DMA-k-7a</strain>
    </source>
</reference>
<dbReference type="PANTHER" id="PTHR10272:SF0">
    <property type="entry name" value="PLATELET-ACTIVATING FACTOR ACETYLHYDROLASE"/>
    <property type="match status" value="1"/>
</dbReference>
<keyword evidence="4" id="KW-0732">Signal</keyword>
<gene>
    <name evidence="6" type="ORF">EZE20_06095</name>
</gene>
<accession>A0A4R4KI21</accession>
<sequence length="431" mass="47030">MKYTSLIIFTLVLNLFAFSADTIAQNSFVYGDPLPDAPELSPRGSYSVGVQTLQFTNKGQVNILKSKGGVDTLYDRSLTAEVWYPAIVPTGTVALVDYQDVMGTANDSKRPLIPFTFPGRSLRDAAPLRSEGSFPLLIVSHGYVGSRFLMTYLTENLASKGYIVVAIDHTESTFRDAAPFTSTLLNRAKDILFVLNETAELGKANSKHFLAGIVDDTNTGIIGYSMGGFGALNAAGAGYSEQLSRTFAAMTGGSKAIEGRTTASSQYASTVDSRIKAVVAFAPWGMERGAWNAEGLKGLTVPTFFVAGSQDDISGYEKGIKAIYLTATRAPRYLLTYENARHNIAPNPPPAEALQPGLPFDEYYRYAEPAWNERRINNINQHFVTAFLGVYLKKKDYQKYLNLPENSNEKGWTGFKGRSAVGLQLNHAVPE</sequence>
<dbReference type="InterPro" id="IPR041127">
    <property type="entry name" value="PET_hydrolase/cutinase-like"/>
</dbReference>
<feature type="signal peptide" evidence="4">
    <location>
        <begin position="1"/>
        <end position="19"/>
    </location>
</feature>
<evidence type="ECO:0000256" key="3">
    <source>
        <dbReference type="ARBA" id="ARBA00023098"/>
    </source>
</evidence>
<dbReference type="RefSeq" id="WP_132115569.1">
    <property type="nucleotide sequence ID" value="NZ_SMJU01000003.1"/>
</dbReference>
<protein>
    <submittedName>
        <fullName evidence="6">Dienelactone hydrolase</fullName>
    </submittedName>
</protein>
<dbReference type="Gene3D" id="3.40.50.1820">
    <property type="entry name" value="alpha/beta hydrolase"/>
    <property type="match status" value="1"/>
</dbReference>
<dbReference type="GO" id="GO:0016042">
    <property type="term" value="P:lipid catabolic process"/>
    <property type="evidence" value="ECO:0007669"/>
    <property type="project" value="UniProtKB-KW"/>
</dbReference>
<name>A0A4R4KI21_9BACT</name>
<evidence type="ECO:0000313" key="7">
    <source>
        <dbReference type="Proteomes" id="UP000295706"/>
    </source>
</evidence>
<feature type="chain" id="PRO_5020538316" evidence="4">
    <location>
        <begin position="20"/>
        <end position="431"/>
    </location>
</feature>
<evidence type="ECO:0000259" key="5">
    <source>
        <dbReference type="Pfam" id="PF12740"/>
    </source>
</evidence>
<keyword evidence="2" id="KW-0442">Lipid degradation</keyword>
<feature type="domain" description="PET hydrolase/cutinase-like" evidence="5">
    <location>
        <begin position="130"/>
        <end position="236"/>
    </location>
</feature>
<evidence type="ECO:0000256" key="2">
    <source>
        <dbReference type="ARBA" id="ARBA00022963"/>
    </source>
</evidence>
<dbReference type="SUPFAM" id="SSF53474">
    <property type="entry name" value="alpha/beta-Hydrolases"/>
    <property type="match status" value="1"/>
</dbReference>
<keyword evidence="3" id="KW-0443">Lipid metabolism</keyword>